<accession>A0A022RDL6</accession>
<proteinExistence type="predicted"/>
<protein>
    <submittedName>
        <fullName evidence="2">Uncharacterized protein</fullName>
    </submittedName>
</protein>
<evidence type="ECO:0000313" key="3">
    <source>
        <dbReference type="Proteomes" id="UP000030748"/>
    </source>
</evidence>
<dbReference type="AlphaFoldDB" id="A0A022RDL6"/>
<feature type="compositionally biased region" description="Polar residues" evidence="1">
    <location>
        <begin position="7"/>
        <end position="17"/>
    </location>
</feature>
<dbReference type="EMBL" id="KI630513">
    <property type="protein sequence ID" value="EYU37838.1"/>
    <property type="molecule type" value="Genomic_DNA"/>
</dbReference>
<evidence type="ECO:0000313" key="2">
    <source>
        <dbReference type="EMBL" id="EYU37838.1"/>
    </source>
</evidence>
<sequence>MLRILKKTTSSRANSGGSAPAGEDLSAWEIVSAPQSDDEDLCSFEEEGEPCGFVTPADVISIRSLSVSPPMTLPVEMAHVSVYRVEGKERRYYGENDDVSDDDDAHDVDDDLMPWKLKDKFGRQRIRKMGKRAVPNFNKAKSLPYYHNMPGTMYRKLR</sequence>
<gene>
    <name evidence="2" type="ORF">MIMGU_mgv1a014517mg</name>
</gene>
<organism evidence="2 3">
    <name type="scientific">Erythranthe guttata</name>
    <name type="common">Yellow monkey flower</name>
    <name type="synonym">Mimulus guttatus</name>
    <dbReference type="NCBI Taxonomy" id="4155"/>
    <lineage>
        <taxon>Eukaryota</taxon>
        <taxon>Viridiplantae</taxon>
        <taxon>Streptophyta</taxon>
        <taxon>Embryophyta</taxon>
        <taxon>Tracheophyta</taxon>
        <taxon>Spermatophyta</taxon>
        <taxon>Magnoliopsida</taxon>
        <taxon>eudicotyledons</taxon>
        <taxon>Gunneridae</taxon>
        <taxon>Pentapetalae</taxon>
        <taxon>asterids</taxon>
        <taxon>lamiids</taxon>
        <taxon>Lamiales</taxon>
        <taxon>Phrymaceae</taxon>
        <taxon>Erythranthe</taxon>
    </lineage>
</organism>
<evidence type="ECO:0000256" key="1">
    <source>
        <dbReference type="SAM" id="MobiDB-lite"/>
    </source>
</evidence>
<name>A0A022RDL6_ERYGU</name>
<keyword evidence="3" id="KW-1185">Reference proteome</keyword>
<dbReference type="PANTHER" id="PTHR48213">
    <property type="entry name" value="VID27-LIKE PROTEIN"/>
    <property type="match status" value="1"/>
</dbReference>
<feature type="region of interest" description="Disordered" evidence="1">
    <location>
        <begin position="1"/>
        <end position="27"/>
    </location>
</feature>
<dbReference type="PANTHER" id="PTHR48213:SF1">
    <property type="entry name" value="PROSTATIC SPERMINE-BINDING-LIKE PROTEIN"/>
    <property type="match status" value="1"/>
</dbReference>
<reference evidence="2 3" key="1">
    <citation type="journal article" date="2013" name="Proc. Natl. Acad. Sci. U.S.A.">
        <title>Fine-scale variation in meiotic recombination in Mimulus inferred from population shotgun sequencing.</title>
        <authorList>
            <person name="Hellsten U."/>
            <person name="Wright K.M."/>
            <person name="Jenkins J."/>
            <person name="Shu S."/>
            <person name="Yuan Y."/>
            <person name="Wessler S.R."/>
            <person name="Schmutz J."/>
            <person name="Willis J.H."/>
            <person name="Rokhsar D.S."/>
        </authorList>
    </citation>
    <scope>NUCLEOTIDE SEQUENCE [LARGE SCALE GENOMIC DNA]</scope>
    <source>
        <strain evidence="3">cv. DUN x IM62</strain>
    </source>
</reference>
<dbReference type="Proteomes" id="UP000030748">
    <property type="component" value="Unassembled WGS sequence"/>
</dbReference>